<dbReference type="InterPro" id="IPR015419">
    <property type="entry name" value="CTAG/Pcc1"/>
</dbReference>
<dbReference type="GO" id="GO:0000408">
    <property type="term" value="C:EKC/KEOPS complex"/>
    <property type="evidence" value="ECO:0007669"/>
    <property type="project" value="TreeGrafter"/>
</dbReference>
<dbReference type="PANTHER" id="PTHR31283">
    <property type="entry name" value="EKC/KEOPS COMPLEX SUBUNIT PCC1 FAMILY MEMBER"/>
    <property type="match status" value="1"/>
</dbReference>
<proteinExistence type="inferred from homology"/>
<comment type="similarity">
    <text evidence="1">Belongs to the CTAG/PCC1 family.</text>
</comment>
<name>A0A4Z1P305_9PEZI</name>
<dbReference type="AlphaFoldDB" id="A0A4Z1P305"/>
<gene>
    <name evidence="2" type="ORF">E6O75_ATG06566</name>
</gene>
<comment type="caution">
    <text evidence="2">The sequence shown here is derived from an EMBL/GenBank/DDBJ whole genome shotgun (WGS) entry which is preliminary data.</text>
</comment>
<accession>A0A4Z1P305</accession>
<evidence type="ECO:0000313" key="3">
    <source>
        <dbReference type="Proteomes" id="UP000298493"/>
    </source>
</evidence>
<evidence type="ECO:0000256" key="1">
    <source>
        <dbReference type="ARBA" id="ARBA00007073"/>
    </source>
</evidence>
<sequence length="122" mass="13120">MADKGEFPCKLTLSIPLLLSRLASIALRALQVDKELSPLVRRSFTLSSPSASEPGENLSILVVNYSATTNRMLRVSVNGFWESLRLVVECMEELDEDVIEGGGDVNVDLSGVQGLGEAARGV</sequence>
<dbReference type="OrthoDB" id="10025739at2759"/>
<protein>
    <submittedName>
        <fullName evidence="2">EKC/KEOPS complex subunit</fullName>
    </submittedName>
</protein>
<dbReference type="GO" id="GO:0070525">
    <property type="term" value="P:tRNA threonylcarbamoyladenosine metabolic process"/>
    <property type="evidence" value="ECO:0007669"/>
    <property type="project" value="TreeGrafter"/>
</dbReference>
<evidence type="ECO:0000313" key="2">
    <source>
        <dbReference type="EMBL" id="TID18490.1"/>
    </source>
</evidence>
<dbReference type="Gene3D" id="3.30.310.50">
    <property type="entry name" value="Alpha-D-phosphohexomutase, C-terminal domain"/>
    <property type="match status" value="1"/>
</dbReference>
<dbReference type="Pfam" id="PF09341">
    <property type="entry name" value="Pcc1"/>
    <property type="match status" value="1"/>
</dbReference>
<keyword evidence="3" id="KW-1185">Reference proteome</keyword>
<organism evidence="2 3">
    <name type="scientific">Venturia nashicola</name>
    <dbReference type="NCBI Taxonomy" id="86259"/>
    <lineage>
        <taxon>Eukaryota</taxon>
        <taxon>Fungi</taxon>
        <taxon>Dikarya</taxon>
        <taxon>Ascomycota</taxon>
        <taxon>Pezizomycotina</taxon>
        <taxon>Dothideomycetes</taxon>
        <taxon>Pleosporomycetidae</taxon>
        <taxon>Venturiales</taxon>
        <taxon>Venturiaceae</taxon>
        <taxon>Venturia</taxon>
    </lineage>
</organism>
<dbReference type="Proteomes" id="UP000298493">
    <property type="component" value="Unassembled WGS sequence"/>
</dbReference>
<dbReference type="EMBL" id="SNSC02000014">
    <property type="protein sequence ID" value="TID18490.1"/>
    <property type="molecule type" value="Genomic_DNA"/>
</dbReference>
<reference evidence="2 3" key="1">
    <citation type="submission" date="2019-04" db="EMBL/GenBank/DDBJ databases">
        <title>High contiguity whole genome sequence and gene annotation resource for two Venturia nashicola isolates.</title>
        <authorList>
            <person name="Prokchorchik M."/>
            <person name="Won K."/>
            <person name="Lee Y."/>
            <person name="Choi E.D."/>
            <person name="Segonzac C."/>
            <person name="Sohn K.H."/>
        </authorList>
    </citation>
    <scope>NUCLEOTIDE SEQUENCE [LARGE SCALE GENOMIC DNA]</scope>
    <source>
        <strain evidence="2 3">PRI2</strain>
    </source>
</reference>
<dbReference type="PANTHER" id="PTHR31283:SF5">
    <property type="entry name" value="EKC_KEOPS COMPLEX SUBUNIT LAGE3"/>
    <property type="match status" value="1"/>
</dbReference>